<dbReference type="InterPro" id="IPR013809">
    <property type="entry name" value="ENTH"/>
</dbReference>
<dbReference type="AlphaFoldDB" id="A0AB40CSX6"/>
<evidence type="ECO:0000313" key="6">
    <source>
        <dbReference type="Proteomes" id="UP001515500"/>
    </source>
</evidence>
<dbReference type="GO" id="GO:0043130">
    <property type="term" value="F:ubiquitin binding"/>
    <property type="evidence" value="ECO:0007669"/>
    <property type="project" value="InterPro"/>
</dbReference>
<dbReference type="PANTHER" id="PTHR21514">
    <property type="entry name" value="AP-4 COMPLEX ACCESSORY SUBUNIT TEPSIN"/>
    <property type="match status" value="1"/>
</dbReference>
<dbReference type="GO" id="GO:0035091">
    <property type="term" value="F:phosphatidylinositol binding"/>
    <property type="evidence" value="ECO:0007669"/>
    <property type="project" value="InterPro"/>
</dbReference>
<keyword evidence="4" id="KW-0968">Cytoplasmic vesicle</keyword>
<evidence type="ECO:0000256" key="3">
    <source>
        <dbReference type="ARBA" id="ARBA00023034"/>
    </source>
</evidence>
<proteinExistence type="predicted"/>
<dbReference type="CDD" id="cd03572">
    <property type="entry name" value="ENTH_like_Tepsin"/>
    <property type="match status" value="1"/>
</dbReference>
<organism evidence="6 7">
    <name type="scientific">Dioscorea cayennensis subsp. rotundata</name>
    <name type="common">White Guinea yam</name>
    <name type="synonym">Dioscorea rotundata</name>
    <dbReference type="NCBI Taxonomy" id="55577"/>
    <lineage>
        <taxon>Eukaryota</taxon>
        <taxon>Viridiplantae</taxon>
        <taxon>Streptophyta</taxon>
        <taxon>Embryophyta</taxon>
        <taxon>Tracheophyta</taxon>
        <taxon>Spermatophyta</taxon>
        <taxon>Magnoliopsida</taxon>
        <taxon>Liliopsida</taxon>
        <taxon>Dioscoreales</taxon>
        <taxon>Dioscoreaceae</taxon>
        <taxon>Dioscorea</taxon>
    </lineage>
</organism>
<gene>
    <name evidence="7" type="primary">LOC120280405</name>
</gene>
<protein>
    <submittedName>
        <fullName evidence="7">Protein MODIFIED TRANSPORT TO THE VACUOLE 1</fullName>
    </submittedName>
</protein>
<evidence type="ECO:0000313" key="7">
    <source>
        <dbReference type="RefSeq" id="XP_039143186.1"/>
    </source>
</evidence>
<dbReference type="Proteomes" id="UP001515500">
    <property type="component" value="Chromosome 17"/>
</dbReference>
<dbReference type="GeneID" id="120280405"/>
<accession>A0AB40CSX6</accession>
<comment type="subcellular location">
    <subcellularLocation>
        <location evidence="1">Cytoplasmic vesicle</location>
        <location evidence="1">Clathrin-coated vesicle</location>
    </subcellularLocation>
    <subcellularLocation>
        <location evidence="2">Golgi apparatus</location>
        <location evidence="2">trans-Golgi network</location>
    </subcellularLocation>
</comment>
<dbReference type="RefSeq" id="XP_039143186.1">
    <property type="nucleotide sequence ID" value="XM_039287252.1"/>
</dbReference>
<evidence type="ECO:0000259" key="5">
    <source>
        <dbReference type="PROSITE" id="PS50179"/>
    </source>
</evidence>
<dbReference type="InterPro" id="IPR039273">
    <property type="entry name" value="TEPSIN"/>
</dbReference>
<dbReference type="InterPro" id="IPR035802">
    <property type="entry name" value="ENTH/VHS_tepsin"/>
</dbReference>
<dbReference type="SMART" id="SM00288">
    <property type="entry name" value="VHS"/>
    <property type="match status" value="1"/>
</dbReference>
<dbReference type="PROSITE" id="PS50179">
    <property type="entry name" value="VHS"/>
    <property type="match status" value="1"/>
</dbReference>
<dbReference type="GO" id="GO:0032588">
    <property type="term" value="C:trans-Golgi network membrane"/>
    <property type="evidence" value="ECO:0007669"/>
    <property type="project" value="TreeGrafter"/>
</dbReference>
<dbReference type="GO" id="GO:0030136">
    <property type="term" value="C:clathrin-coated vesicle"/>
    <property type="evidence" value="ECO:0007669"/>
    <property type="project" value="UniProtKB-SubCell"/>
</dbReference>
<dbReference type="PANTHER" id="PTHR21514:SF0">
    <property type="entry name" value="AP-4 COMPLEX ACCESSORY SUBUNIT TEPSIN"/>
    <property type="match status" value="1"/>
</dbReference>
<feature type="domain" description="VHS" evidence="5">
    <location>
        <begin position="35"/>
        <end position="89"/>
    </location>
</feature>
<keyword evidence="3" id="KW-0333">Golgi apparatus</keyword>
<dbReference type="Pfam" id="PF01417">
    <property type="entry name" value="ENTH"/>
    <property type="match status" value="1"/>
</dbReference>
<dbReference type="Gene3D" id="1.25.40.90">
    <property type="match status" value="1"/>
</dbReference>
<name>A0AB40CSX6_DIOCR</name>
<evidence type="ECO:0000256" key="4">
    <source>
        <dbReference type="ARBA" id="ARBA00023329"/>
    </source>
</evidence>
<reference evidence="7" key="1">
    <citation type="submission" date="2025-08" db="UniProtKB">
        <authorList>
            <consortium name="RefSeq"/>
        </authorList>
    </citation>
    <scope>IDENTIFICATION</scope>
</reference>
<evidence type="ECO:0000256" key="1">
    <source>
        <dbReference type="ARBA" id="ARBA00004132"/>
    </source>
</evidence>
<dbReference type="InterPro" id="IPR008942">
    <property type="entry name" value="ENTH_VHS"/>
</dbReference>
<dbReference type="SUPFAM" id="SSF48464">
    <property type="entry name" value="ENTH/VHS domain"/>
    <property type="match status" value="1"/>
</dbReference>
<dbReference type="InterPro" id="IPR002014">
    <property type="entry name" value="VHS_dom"/>
</dbReference>
<keyword evidence="6" id="KW-1185">Reference proteome</keyword>
<evidence type="ECO:0000256" key="2">
    <source>
        <dbReference type="ARBA" id="ARBA00004601"/>
    </source>
</evidence>
<sequence>MDQSRRAVEAYWRSRMVDGVTADEDKIAPVYKLEEICELLRTSPAGIVKEVSEYILKRLDHKSPIVKQKALRLVKYAVGKSGVEFRREMQRHSGVMRQLVHYKGQQDPLKGDALNKAVRETAQEAISAMFASEDNKVVAPADNLNKRIQGFGNTNYEMPSEEKKSFLSEVVGLGSASIIQGLTNIASAHSMKKNDVGSYKSPTLRRSLTNEIDSREKYVVNEHHGESWTSSVVSKNVGSGTWSQDSRANMASSVAYEDSGSSQKGVKSREDRLLETIVTSGGVRLQPTRDALQAFLVEAAKLDAVAMSHAIESKLQSHLWQVRMKAICVLEAILRKNDNDHFSVIASYFIENRDLVVKCSELPQSSLREKANKVLFLLDGDNASEVGYTREPSEAKTAPVPVQIPDLIDTGDLDDYESESSNQHQVDQGIGDLTSGSIVDDLFGAASIADQSSPSQVNSNDPFADVSFHATEDKESDLFSGLTVEDKKLNRGLDNPISSSSPFLDIFSDSLTSPPETKTNENNVDNLMAGLSLNGGTLENKQHVSPGGAFPVSSFLDGSNQPTEPPFTGALNPMMGSNAFPTLAQYSMPPNIMFNQVFPTHQIDYAAMGAYIAQQQLLFQNLGTLNPGFAHAAGNVNEGSYGSPLPDIFQLSSNPIQMPAAMSASSKKEETKAFDFISDHLSAARDSKRVT</sequence>